<name>A0ABY7C5C3_9HYPH</name>
<sequence>MTGNNAVQRVYQRVLLLVSRAVVSAVSDGSKMQSLQLNALHGEVRDDVERFQNYGFTSVPHTGAEAVVVFPSGNREHGLVVVVDDRRYRLRSLSAGEVALYSDEGDAVVLKRGRVVEITTNTLRVNALSKIELNAPTVEMNASTRVQANTPVFSSSGDVQDQDGKTMSGMRTVFNGHSHSGDSGGTTGGPGGSM</sequence>
<dbReference type="InterPro" id="IPR014462">
    <property type="entry name" value="Phage_Mu_Gp45"/>
</dbReference>
<feature type="region of interest" description="Disordered" evidence="1">
    <location>
        <begin position="174"/>
        <end position="194"/>
    </location>
</feature>
<organism evidence="3 4">
    <name type="scientific">Jiella pelagia</name>
    <dbReference type="NCBI Taxonomy" id="2986949"/>
    <lineage>
        <taxon>Bacteria</taxon>
        <taxon>Pseudomonadati</taxon>
        <taxon>Pseudomonadota</taxon>
        <taxon>Alphaproteobacteria</taxon>
        <taxon>Hyphomicrobiales</taxon>
        <taxon>Aurantimonadaceae</taxon>
        <taxon>Jiella</taxon>
    </lineage>
</organism>
<dbReference type="PIRSF" id="PIRSF012337">
    <property type="entry name" value="gp45"/>
    <property type="match status" value="1"/>
</dbReference>
<dbReference type="InterPro" id="IPR053861">
    <property type="entry name" value="Phage_Mu_Gp45_N"/>
</dbReference>
<dbReference type="Pfam" id="PF06890">
    <property type="entry name" value="Phage_Mu_Gp45"/>
    <property type="match status" value="1"/>
</dbReference>
<dbReference type="EMBL" id="CP114029">
    <property type="protein sequence ID" value="WAP69035.1"/>
    <property type="molecule type" value="Genomic_DNA"/>
</dbReference>
<dbReference type="Proteomes" id="UP001164020">
    <property type="component" value="Chromosome"/>
</dbReference>
<protein>
    <submittedName>
        <fullName evidence="3">Phage baseplate assembly protein V</fullName>
    </submittedName>
</protein>
<feature type="compositionally biased region" description="Gly residues" evidence="1">
    <location>
        <begin position="182"/>
        <end position="194"/>
    </location>
</feature>
<accession>A0ABY7C5C3</accession>
<dbReference type="InterPro" id="IPR013046">
    <property type="entry name" value="GpV/Gp45"/>
</dbReference>
<dbReference type="NCBIfam" id="TIGR01644">
    <property type="entry name" value="phage_P2_V"/>
    <property type="match status" value="1"/>
</dbReference>
<dbReference type="RefSeq" id="WP_268881473.1">
    <property type="nucleotide sequence ID" value="NZ_CP114029.1"/>
</dbReference>
<evidence type="ECO:0000313" key="4">
    <source>
        <dbReference type="Proteomes" id="UP001164020"/>
    </source>
</evidence>
<reference evidence="3" key="1">
    <citation type="submission" date="2022-12" db="EMBL/GenBank/DDBJ databases">
        <title>Jiella pelagia sp. nov., isolated from phosphonate enriched culture of Northwest Pacific surface seawater.</title>
        <authorList>
            <person name="Shin D.Y."/>
            <person name="Hwang C.Y."/>
        </authorList>
    </citation>
    <scope>NUCLEOTIDE SEQUENCE</scope>
    <source>
        <strain evidence="3">HL-NP1</strain>
    </source>
</reference>
<evidence type="ECO:0000259" key="2">
    <source>
        <dbReference type="Pfam" id="PF06890"/>
    </source>
</evidence>
<proteinExistence type="predicted"/>
<evidence type="ECO:0000256" key="1">
    <source>
        <dbReference type="SAM" id="MobiDB-lite"/>
    </source>
</evidence>
<keyword evidence="4" id="KW-1185">Reference proteome</keyword>
<evidence type="ECO:0000313" key="3">
    <source>
        <dbReference type="EMBL" id="WAP69035.1"/>
    </source>
</evidence>
<feature type="domain" description="Bacteriophage Mu Gp45 N-terminal" evidence="2">
    <location>
        <begin position="20"/>
        <end position="87"/>
    </location>
</feature>
<gene>
    <name evidence="3" type="ORF">OH818_01475</name>
</gene>